<evidence type="ECO:0000313" key="2">
    <source>
        <dbReference type="Proteomes" id="UP000886748"/>
    </source>
</evidence>
<protein>
    <submittedName>
        <fullName evidence="1">Uncharacterized protein</fullName>
    </submittedName>
</protein>
<accession>A0A9D1SQY2</accession>
<dbReference type="Proteomes" id="UP000886748">
    <property type="component" value="Unassembled WGS sequence"/>
</dbReference>
<organism evidence="1 2">
    <name type="scientific">Candidatus Limenecus avicola</name>
    <dbReference type="NCBI Taxonomy" id="2840847"/>
    <lineage>
        <taxon>Bacteria</taxon>
        <taxon>Bacillati</taxon>
        <taxon>Bacillota</taxon>
        <taxon>Clostridia</taxon>
        <taxon>Eubacteriales</taxon>
        <taxon>Clostridiaceae</taxon>
        <taxon>Clostridiaceae incertae sedis</taxon>
        <taxon>Candidatus Limenecus</taxon>
    </lineage>
</organism>
<gene>
    <name evidence="1" type="ORF">IAD26_05195</name>
</gene>
<reference evidence="1" key="2">
    <citation type="journal article" date="2021" name="PeerJ">
        <title>Extensive microbial diversity within the chicken gut microbiome revealed by metagenomics and culture.</title>
        <authorList>
            <person name="Gilroy R."/>
            <person name="Ravi A."/>
            <person name="Getino M."/>
            <person name="Pursley I."/>
            <person name="Horton D.L."/>
            <person name="Alikhan N.F."/>
            <person name="Baker D."/>
            <person name="Gharbi K."/>
            <person name="Hall N."/>
            <person name="Watson M."/>
            <person name="Adriaenssens E.M."/>
            <person name="Foster-Nyarko E."/>
            <person name="Jarju S."/>
            <person name="Secka A."/>
            <person name="Antonio M."/>
            <person name="Oren A."/>
            <person name="Chaudhuri R.R."/>
            <person name="La Ragione R."/>
            <person name="Hildebrand F."/>
            <person name="Pallen M.J."/>
        </authorList>
    </citation>
    <scope>NUCLEOTIDE SEQUENCE</scope>
    <source>
        <strain evidence="1">CHK154-7741</strain>
    </source>
</reference>
<evidence type="ECO:0000313" key="1">
    <source>
        <dbReference type="EMBL" id="HIU92513.1"/>
    </source>
</evidence>
<reference evidence="1" key="1">
    <citation type="submission" date="2020-10" db="EMBL/GenBank/DDBJ databases">
        <authorList>
            <person name="Gilroy R."/>
        </authorList>
    </citation>
    <scope>NUCLEOTIDE SEQUENCE</scope>
    <source>
        <strain evidence="1">CHK154-7741</strain>
    </source>
</reference>
<comment type="caution">
    <text evidence="1">The sequence shown here is derived from an EMBL/GenBank/DDBJ whole genome shotgun (WGS) entry which is preliminary data.</text>
</comment>
<dbReference type="EMBL" id="DVOD01000036">
    <property type="protein sequence ID" value="HIU92513.1"/>
    <property type="molecule type" value="Genomic_DNA"/>
</dbReference>
<proteinExistence type="predicted"/>
<sequence length="54" mass="6200">MVTKDISTVKYSYSYLQKEDNKLFCTDTIIGKLPKIKMTLPKLNLAENLNLAFC</sequence>
<name>A0A9D1SQY2_9CLOT</name>
<dbReference type="AlphaFoldDB" id="A0A9D1SQY2"/>